<sequence>MASASSNPSAQGEVGDLDFLTSLPPEILLNIVSRLPSKFFLDLVHTSKHLRNFMKLNANLICNEAIRSRFHLQSALLHSETASGWLVPTHQKLIDDEKRYKGNIRTINNHWALFGEPLFDSTPGIKVTAPGPQYLHFLEQGVLQIMSEAEMRVYRYLQARGTRLPPQVPAEPFFEEVVDGKRYFYKLKVTSEWGGQVVEEKFFTFLETCNMALPTGRRWFRELDFLGQNPKPDRLLRELVWFYGIEEVKFLQGLAELWMQRHTIPSQPPQDAPSYTQHHIAEMASQHSSSTASSNMGLDSKDVDYLTNLPPEVLLKIIALIPSKFYLDIIHTSKFLRSFLKLNASQICNEAIRTRYALEAKVLETTMEAGWLVPTSRKLKEEETRYTLDFRRLHYVGSRYRYITFLCEKEQKRYLRTSMMEPGQQYIYFLEQDLLHVWSEKELKMLQPQALKDHQDRRLFFEVTVDGKVHIVSILGQRLELLEHHEVRQKFRNFVKSLGRQFLSVDPIPPNTKSAYFPRELTWFYEIRTKCCNFR</sequence>
<feature type="domain" description="F-box" evidence="1">
    <location>
        <begin position="17"/>
        <end position="69"/>
    </location>
</feature>
<organism evidence="2 3">
    <name type="scientific">Hyaloscypha variabilis (strain UAMH 11265 / GT02V1 / F)</name>
    <name type="common">Meliniomyces variabilis</name>
    <dbReference type="NCBI Taxonomy" id="1149755"/>
    <lineage>
        <taxon>Eukaryota</taxon>
        <taxon>Fungi</taxon>
        <taxon>Dikarya</taxon>
        <taxon>Ascomycota</taxon>
        <taxon>Pezizomycotina</taxon>
        <taxon>Leotiomycetes</taxon>
        <taxon>Helotiales</taxon>
        <taxon>Hyaloscyphaceae</taxon>
        <taxon>Hyaloscypha</taxon>
        <taxon>Hyaloscypha variabilis</taxon>
    </lineage>
</organism>
<dbReference type="AlphaFoldDB" id="A0A2J6QXH5"/>
<proteinExistence type="predicted"/>
<evidence type="ECO:0000313" key="3">
    <source>
        <dbReference type="Proteomes" id="UP000235786"/>
    </source>
</evidence>
<evidence type="ECO:0000259" key="1">
    <source>
        <dbReference type="PROSITE" id="PS50181"/>
    </source>
</evidence>
<dbReference type="PROSITE" id="PS50181">
    <property type="entry name" value="FBOX"/>
    <property type="match status" value="1"/>
</dbReference>
<dbReference type="Proteomes" id="UP000235786">
    <property type="component" value="Unassembled WGS sequence"/>
</dbReference>
<accession>A0A2J6QXH5</accession>
<evidence type="ECO:0000313" key="2">
    <source>
        <dbReference type="EMBL" id="PMD30951.1"/>
    </source>
</evidence>
<dbReference type="SUPFAM" id="SSF81383">
    <property type="entry name" value="F-box domain"/>
    <property type="match status" value="1"/>
</dbReference>
<protein>
    <recommendedName>
        <fullName evidence="1">F-box domain-containing protein</fullName>
    </recommendedName>
</protein>
<dbReference type="OrthoDB" id="3516938at2759"/>
<name>A0A2J6QXH5_HYAVF</name>
<dbReference type="Pfam" id="PF00646">
    <property type="entry name" value="F-box"/>
    <property type="match status" value="1"/>
</dbReference>
<dbReference type="SMART" id="SM00256">
    <property type="entry name" value="FBOX"/>
    <property type="match status" value="2"/>
</dbReference>
<dbReference type="InterPro" id="IPR036047">
    <property type="entry name" value="F-box-like_dom_sf"/>
</dbReference>
<gene>
    <name evidence="2" type="ORF">L207DRAFT_611640</name>
</gene>
<reference evidence="2 3" key="1">
    <citation type="submission" date="2016-04" db="EMBL/GenBank/DDBJ databases">
        <title>A degradative enzymes factory behind the ericoid mycorrhizal symbiosis.</title>
        <authorList>
            <consortium name="DOE Joint Genome Institute"/>
            <person name="Martino E."/>
            <person name="Morin E."/>
            <person name="Grelet G."/>
            <person name="Kuo A."/>
            <person name="Kohler A."/>
            <person name="Daghino S."/>
            <person name="Barry K."/>
            <person name="Choi C."/>
            <person name="Cichocki N."/>
            <person name="Clum A."/>
            <person name="Copeland A."/>
            <person name="Hainaut M."/>
            <person name="Haridas S."/>
            <person name="Labutti K."/>
            <person name="Lindquist E."/>
            <person name="Lipzen A."/>
            <person name="Khouja H.-R."/>
            <person name="Murat C."/>
            <person name="Ohm R."/>
            <person name="Olson A."/>
            <person name="Spatafora J."/>
            <person name="Veneault-Fourrey C."/>
            <person name="Henrissat B."/>
            <person name="Grigoriev I."/>
            <person name="Martin F."/>
            <person name="Perotto S."/>
        </authorList>
    </citation>
    <scope>NUCLEOTIDE SEQUENCE [LARGE SCALE GENOMIC DNA]</scope>
    <source>
        <strain evidence="2 3">F</strain>
    </source>
</reference>
<dbReference type="InterPro" id="IPR001810">
    <property type="entry name" value="F-box_dom"/>
</dbReference>
<keyword evidence="3" id="KW-1185">Reference proteome</keyword>
<dbReference type="EMBL" id="KZ613964">
    <property type="protein sequence ID" value="PMD30951.1"/>
    <property type="molecule type" value="Genomic_DNA"/>
</dbReference>